<name>A0A9W6Z6M9_9STRA</name>
<keyword evidence="3" id="KW-1185">Reference proteome</keyword>
<evidence type="ECO:0000313" key="2">
    <source>
        <dbReference type="EMBL" id="GMH46631.1"/>
    </source>
</evidence>
<evidence type="ECO:0000256" key="1">
    <source>
        <dbReference type="SAM" id="MobiDB-lite"/>
    </source>
</evidence>
<gene>
    <name evidence="2" type="ORF">TrVE_jg3209</name>
</gene>
<feature type="region of interest" description="Disordered" evidence="1">
    <location>
        <begin position="64"/>
        <end position="104"/>
    </location>
</feature>
<organism evidence="2 3">
    <name type="scientific">Triparma verrucosa</name>
    <dbReference type="NCBI Taxonomy" id="1606542"/>
    <lineage>
        <taxon>Eukaryota</taxon>
        <taxon>Sar</taxon>
        <taxon>Stramenopiles</taxon>
        <taxon>Ochrophyta</taxon>
        <taxon>Bolidophyceae</taxon>
        <taxon>Parmales</taxon>
        <taxon>Triparmaceae</taxon>
        <taxon>Triparma</taxon>
    </lineage>
</organism>
<feature type="compositionally biased region" description="Basic and acidic residues" evidence="1">
    <location>
        <begin position="66"/>
        <end position="75"/>
    </location>
</feature>
<comment type="caution">
    <text evidence="2">The sequence shown here is derived from an EMBL/GenBank/DDBJ whole genome shotgun (WGS) entry which is preliminary data.</text>
</comment>
<sequence>MSVMLLRDYEPEWSKPPGNPFNFSSLSSSLPYGPPSSDIQTVVSPPEEPEEMLTLEEQVMKYKKKREAEMKALAEKEDEDQGEQLPEDAPESDFTPPHSTHPQTLDSFLHQRTLQTFLFLLKQTRDPHTVRYLETFANCTGLSSYHGLHGVTAENEFYNSLISTPPSTITISARKNQIQGWSKYNPHLGVEYVDFNIDVNPLQLASRLLKIREQVRKEIEHDLQVIIEWESIIMSSYTSNLKDKTTEIFSKLDYRALENDYVQTSGQSPLRISTFDLLLNLVTHHSVVNLLEKSSDSSSSAFLKEYYNERIHWFNGPQPYDRSHDFLTGIFTTSPTVSKSESGKMELTDTRMVGEAVLKERSRVCEWKGGEECWGKVMEMRMGEGRREEEEEEER</sequence>
<evidence type="ECO:0000313" key="3">
    <source>
        <dbReference type="Proteomes" id="UP001165160"/>
    </source>
</evidence>
<feature type="region of interest" description="Disordered" evidence="1">
    <location>
        <begin position="1"/>
        <end position="50"/>
    </location>
</feature>
<dbReference type="AlphaFoldDB" id="A0A9W6Z6M9"/>
<protein>
    <submittedName>
        <fullName evidence="2">Uncharacterized protein</fullName>
    </submittedName>
</protein>
<dbReference type="Proteomes" id="UP001165160">
    <property type="component" value="Unassembled WGS sequence"/>
</dbReference>
<accession>A0A9W6Z6M9</accession>
<dbReference type="EMBL" id="BRXX01000550">
    <property type="protein sequence ID" value="GMH46631.1"/>
    <property type="molecule type" value="Genomic_DNA"/>
</dbReference>
<feature type="compositionally biased region" description="Low complexity" evidence="1">
    <location>
        <begin position="20"/>
        <end position="37"/>
    </location>
</feature>
<feature type="compositionally biased region" description="Acidic residues" evidence="1">
    <location>
        <begin position="76"/>
        <end position="91"/>
    </location>
</feature>
<proteinExistence type="predicted"/>
<reference evidence="3" key="1">
    <citation type="journal article" date="2023" name="Commun. Biol.">
        <title>Genome analysis of Parmales, the sister group of diatoms, reveals the evolutionary specialization of diatoms from phago-mixotrophs to photoautotrophs.</title>
        <authorList>
            <person name="Ban H."/>
            <person name="Sato S."/>
            <person name="Yoshikawa S."/>
            <person name="Yamada K."/>
            <person name="Nakamura Y."/>
            <person name="Ichinomiya M."/>
            <person name="Sato N."/>
            <person name="Blanc-Mathieu R."/>
            <person name="Endo H."/>
            <person name="Kuwata A."/>
            <person name="Ogata H."/>
        </authorList>
    </citation>
    <scope>NUCLEOTIDE SEQUENCE [LARGE SCALE GENOMIC DNA]</scope>
    <source>
        <strain evidence="3">NIES 3699</strain>
    </source>
</reference>